<dbReference type="AlphaFoldDB" id="A0A975AKS8"/>
<proteinExistence type="predicted"/>
<evidence type="ECO:0000313" key="2">
    <source>
        <dbReference type="EMBL" id="QSX29687.1"/>
    </source>
</evidence>
<name>A0A975AKS8_9GAMM</name>
<protein>
    <submittedName>
        <fullName evidence="2">MSHA biogenesis protein MshK</fullName>
    </submittedName>
</protein>
<sequence>MLPRISVLLLGLLPLALTAAQDPTRPAMYATAGETHSQGGLKSIVRNGKEAFAIVGNRIVAVGDQLNGLRITAIGADYLQLSDGSRLTLFKPVTER</sequence>
<reference evidence="2 3" key="1">
    <citation type="submission" date="2021-03" db="EMBL/GenBank/DDBJ databases">
        <title>Novel species identification of genus Shewanella.</title>
        <authorList>
            <person name="Liu G."/>
            <person name="Zhang Q."/>
        </authorList>
    </citation>
    <scope>NUCLEOTIDE SEQUENCE [LARGE SCALE GENOMIC DNA]</scope>
    <source>
        <strain evidence="2 3">FJAT-53726</strain>
    </source>
</reference>
<feature type="signal peptide" evidence="1">
    <location>
        <begin position="1"/>
        <end position="19"/>
    </location>
</feature>
<keyword evidence="1" id="KW-0732">Signal</keyword>
<keyword evidence="3" id="KW-1185">Reference proteome</keyword>
<dbReference type="Proteomes" id="UP000663281">
    <property type="component" value="Chromosome"/>
</dbReference>
<dbReference type="KEGG" id="scyp:JYB88_16070"/>
<gene>
    <name evidence="2" type="ORF">JYB88_16070</name>
</gene>
<dbReference type="EMBL" id="CP071504">
    <property type="protein sequence ID" value="QSX29687.1"/>
    <property type="molecule type" value="Genomic_DNA"/>
</dbReference>
<evidence type="ECO:0000256" key="1">
    <source>
        <dbReference type="SAM" id="SignalP"/>
    </source>
</evidence>
<dbReference type="RefSeq" id="WP_207324763.1">
    <property type="nucleotide sequence ID" value="NZ_CP071504.1"/>
</dbReference>
<accession>A0A975AKS8</accession>
<organism evidence="2 3">
    <name type="scientific">Shewanella cyperi</name>
    <dbReference type="NCBI Taxonomy" id="2814292"/>
    <lineage>
        <taxon>Bacteria</taxon>
        <taxon>Pseudomonadati</taxon>
        <taxon>Pseudomonadota</taxon>
        <taxon>Gammaproteobacteria</taxon>
        <taxon>Alteromonadales</taxon>
        <taxon>Shewanellaceae</taxon>
        <taxon>Shewanella</taxon>
    </lineage>
</organism>
<evidence type="ECO:0000313" key="3">
    <source>
        <dbReference type="Proteomes" id="UP000663281"/>
    </source>
</evidence>
<feature type="chain" id="PRO_5037340067" evidence="1">
    <location>
        <begin position="20"/>
        <end position="96"/>
    </location>
</feature>